<feature type="domain" description="Insulin-like" evidence="5">
    <location>
        <begin position="42"/>
        <end position="189"/>
    </location>
</feature>
<accession>Q8T7J6</accession>
<organism evidence="6">
    <name type="scientific">Aplysia californica</name>
    <name type="common">California sea hare</name>
    <dbReference type="NCBI Taxonomy" id="6500"/>
    <lineage>
        <taxon>Eukaryota</taxon>
        <taxon>Metazoa</taxon>
        <taxon>Spiralia</taxon>
        <taxon>Lophotrochozoa</taxon>
        <taxon>Mollusca</taxon>
        <taxon>Gastropoda</taxon>
        <taxon>Heterobranchia</taxon>
        <taxon>Euthyneura</taxon>
        <taxon>Tectipleura</taxon>
        <taxon>Aplysiida</taxon>
        <taxon>Aplysioidea</taxon>
        <taxon>Aplysiidae</taxon>
        <taxon>Aplysia</taxon>
    </lineage>
</organism>
<dbReference type="GO" id="GO:0030133">
    <property type="term" value="C:transport vesicle"/>
    <property type="evidence" value="ECO:0007669"/>
    <property type="project" value="UniProtKB-SubCell"/>
</dbReference>
<evidence type="ECO:0000256" key="1">
    <source>
        <dbReference type="ARBA" id="ARBA00004398"/>
    </source>
</evidence>
<keyword evidence="4 8" id="KW-0732">Signal</keyword>
<evidence type="ECO:0000256" key="2">
    <source>
        <dbReference type="ARBA" id="ARBA00009034"/>
    </source>
</evidence>
<feature type="chain" id="PRO_5004315115" evidence="4 8">
    <location>
        <begin position="28"/>
        <end position="189"/>
    </location>
</feature>
<sequence length="189" mass="20892">MEPQSTLDLCVTLTLLVSTFGVMTAQGQLVCVRDSRPHPRGICGSRLTRAHNNLCFLLSRTYPEHFPGKRSASPELQASQNKRVPNQSLIERIYSIPLSVLADLDLSRDDWGSLVFRRPLAGPALARYPEGESEESGGDPEASAKLNRFTAMVLDSMAGRRLKRGGTQSNMVCDCCYHMCSPRQLATYC</sequence>
<evidence type="ECO:0000313" key="8">
    <source>
        <dbReference type="RefSeq" id="NP_001191503.1"/>
    </source>
</evidence>
<comment type="subcellular location">
    <subcellularLocation>
        <location evidence="1">Cytoplasmic vesicle</location>
        <location evidence="1">Secretory vesicle</location>
    </subcellularLocation>
</comment>
<dbReference type="InterPro" id="IPR036438">
    <property type="entry name" value="Insulin-like_sf"/>
</dbReference>
<dbReference type="GO" id="GO:0005576">
    <property type="term" value="C:extracellular region"/>
    <property type="evidence" value="ECO:0007669"/>
    <property type="project" value="InterPro"/>
</dbReference>
<dbReference type="Gene3D" id="1.10.100.10">
    <property type="entry name" value="Insulin-like"/>
    <property type="match status" value="1"/>
</dbReference>
<dbReference type="InterPro" id="IPR022353">
    <property type="entry name" value="Insulin_CS"/>
</dbReference>
<evidence type="ECO:0000313" key="6">
    <source>
        <dbReference type="EMBL" id="AAL99711.2"/>
    </source>
</evidence>
<keyword evidence="3" id="KW-0968">Cytoplasmic vesicle</keyword>
<reference evidence="8" key="3">
    <citation type="submission" date="2025-05" db="UniProtKB">
        <authorList>
            <consortium name="RefSeq"/>
        </authorList>
    </citation>
    <scope>IDENTIFICATION</scope>
</reference>
<dbReference type="AlphaFoldDB" id="Q8T7J6"/>
<evidence type="ECO:0000256" key="3">
    <source>
        <dbReference type="ARBA" id="ARBA00023329"/>
    </source>
</evidence>
<dbReference type="PROSITE" id="PS00262">
    <property type="entry name" value="INSULIN"/>
    <property type="match status" value="1"/>
</dbReference>
<dbReference type="OrthoDB" id="6053711at2759"/>
<dbReference type="Proteomes" id="UP000694888">
    <property type="component" value="Unplaced"/>
</dbReference>
<evidence type="ECO:0000313" key="7">
    <source>
        <dbReference type="Proteomes" id="UP000694888"/>
    </source>
</evidence>
<dbReference type="PIRSF" id="PIRSF018431">
    <property type="entry name" value="Molluscan_insulin_rel_peptide"/>
    <property type="match status" value="1"/>
</dbReference>
<reference evidence="6" key="2">
    <citation type="submission" date="2008-09" db="EMBL/GenBank/DDBJ databases">
        <authorList>
            <person name="Matz M.V."/>
            <person name="Meleshkevitch E.A."/>
            <person name="Moroz L.L."/>
        </authorList>
    </citation>
    <scope>NUCLEOTIDE SEQUENCE</scope>
</reference>
<dbReference type="RefSeq" id="NP_001191503.1">
    <property type="nucleotide sequence ID" value="NM_001204574.1"/>
</dbReference>
<dbReference type="InterPro" id="IPR016179">
    <property type="entry name" value="Insulin-like"/>
</dbReference>
<proteinExistence type="evidence at transcript level"/>
<feature type="signal peptide" evidence="4 8">
    <location>
        <begin position="1"/>
        <end position="27"/>
    </location>
</feature>
<dbReference type="Pfam" id="PF00049">
    <property type="entry name" value="Insulin"/>
    <property type="match status" value="1"/>
</dbReference>
<dbReference type="EMBL" id="AF364181">
    <property type="protein sequence ID" value="AAL99711.2"/>
    <property type="molecule type" value="mRNA"/>
</dbReference>
<evidence type="ECO:0000256" key="4">
    <source>
        <dbReference type="SAM" id="SignalP"/>
    </source>
</evidence>
<dbReference type="SUPFAM" id="SSF56994">
    <property type="entry name" value="Insulin-like"/>
    <property type="match status" value="1"/>
</dbReference>
<protein>
    <submittedName>
        <fullName evidence="6">Insulin-like peptide II</fullName>
    </submittedName>
    <submittedName>
        <fullName evidence="8">Insulin-like peptide precursor II precursor</fullName>
    </submittedName>
</protein>
<reference evidence="6 8" key="1">
    <citation type="journal article" date="2006" name="Cell">
        <title>Neuronal transcriptome of Aplysia: neuronal compartments and circuitry.</title>
        <authorList>
            <person name="Moroz L.L."/>
            <person name="Edwards J.R."/>
            <person name="Puthanveettil S.V."/>
            <person name="Kohn A.B."/>
            <person name="Ha T."/>
            <person name="Heyland A."/>
            <person name="Knudsen B."/>
            <person name="Sahni A."/>
            <person name="Yu F."/>
            <person name="Liu L."/>
            <person name="Jezzini S."/>
            <person name="Lovell P."/>
            <person name="Iannucculli W."/>
            <person name="Chen M."/>
            <person name="Nguyen T."/>
            <person name="Sheng H."/>
            <person name="Shaw R."/>
            <person name="Kalachikov S."/>
            <person name="Panchin Y.V."/>
            <person name="Farmerie W."/>
            <person name="Russo J.J."/>
            <person name="Ju J."/>
            <person name="Kandel E.R."/>
        </authorList>
    </citation>
    <scope>NUCLEOTIDE SEQUENCE</scope>
</reference>
<dbReference type="GO" id="GO:0005179">
    <property type="term" value="F:hormone activity"/>
    <property type="evidence" value="ECO:0007669"/>
    <property type="project" value="InterPro"/>
</dbReference>
<keyword evidence="7" id="KW-1185">Reference proteome</keyword>
<comment type="similarity">
    <text evidence="2">Belongs to the insulin family.</text>
</comment>
<dbReference type="GeneID" id="100533266"/>
<evidence type="ECO:0000259" key="5">
    <source>
        <dbReference type="Pfam" id="PF00049"/>
    </source>
</evidence>
<gene>
    <name evidence="8" type="primary">LOC100533266</name>
</gene>
<name>Q8T7J6_APLCA</name>